<dbReference type="PANTHER" id="PTHR13693:SF102">
    <property type="entry name" value="2-AMINO-3-KETOBUTYRATE COENZYME A LIGASE, MITOCHONDRIAL"/>
    <property type="match status" value="1"/>
</dbReference>
<keyword evidence="8 15" id="KW-0350">Heme biosynthesis</keyword>
<dbReference type="CDD" id="cd06454">
    <property type="entry name" value="KBL_like"/>
    <property type="match status" value="1"/>
</dbReference>
<dbReference type="Proteomes" id="UP001279553">
    <property type="component" value="Unassembled WGS sequence"/>
</dbReference>
<dbReference type="InterPro" id="IPR010961">
    <property type="entry name" value="4pyrrol_synth_NH2levulA_synth"/>
</dbReference>
<name>A0AAW9DN96_ACIAO</name>
<dbReference type="FunFam" id="3.40.640.10:FF:000006">
    <property type="entry name" value="5-aminolevulinate synthase, mitochondrial"/>
    <property type="match status" value="1"/>
</dbReference>
<evidence type="ECO:0000256" key="15">
    <source>
        <dbReference type="RuleBase" id="RU910713"/>
    </source>
</evidence>
<dbReference type="RefSeq" id="WP_319613576.1">
    <property type="nucleotide sequence ID" value="NZ_JAWXYB010000018.1"/>
</dbReference>
<dbReference type="GO" id="GO:0030170">
    <property type="term" value="F:pyridoxal phosphate binding"/>
    <property type="evidence" value="ECO:0007669"/>
    <property type="project" value="UniProtKB-UniRule"/>
</dbReference>
<evidence type="ECO:0000256" key="2">
    <source>
        <dbReference type="ARBA" id="ARBA00005029"/>
    </source>
</evidence>
<evidence type="ECO:0000313" key="18">
    <source>
        <dbReference type="Proteomes" id="UP001279553"/>
    </source>
</evidence>
<keyword evidence="7 14" id="KW-0663">Pyridoxal phosphate</keyword>
<dbReference type="InterPro" id="IPR004839">
    <property type="entry name" value="Aminotransferase_I/II_large"/>
</dbReference>
<evidence type="ECO:0000313" key="17">
    <source>
        <dbReference type="EMBL" id="MDX5930644.1"/>
    </source>
</evidence>
<proteinExistence type="inferred from homology"/>
<dbReference type="InterPro" id="IPR001917">
    <property type="entry name" value="Aminotrans_II_pyridoxalP_BS"/>
</dbReference>
<dbReference type="EMBL" id="JAWXYB010000018">
    <property type="protein sequence ID" value="MDX5930644.1"/>
    <property type="molecule type" value="Genomic_DNA"/>
</dbReference>
<evidence type="ECO:0000256" key="1">
    <source>
        <dbReference type="ARBA" id="ARBA00001933"/>
    </source>
</evidence>
<dbReference type="InterPro" id="IPR050087">
    <property type="entry name" value="AON_synthase_class-II"/>
</dbReference>
<dbReference type="EC" id="2.3.1.37" evidence="5 15"/>
<dbReference type="InterPro" id="IPR015422">
    <property type="entry name" value="PyrdxlP-dep_Trfase_small"/>
</dbReference>
<evidence type="ECO:0000256" key="10">
    <source>
        <dbReference type="ARBA" id="ARBA00031691"/>
    </source>
</evidence>
<reference evidence="17 18" key="1">
    <citation type="submission" date="2023-11" db="EMBL/GenBank/DDBJ databases">
        <title>MicrobeMod: A computational toolkit for identifying prokaryotic methylation and restriction-modification with nanopore sequencing.</title>
        <authorList>
            <person name="Crits-Christoph A."/>
            <person name="Kang S.C."/>
            <person name="Lee H."/>
            <person name="Ostrov N."/>
        </authorList>
    </citation>
    <scope>NUCLEOTIDE SEQUENCE [LARGE SCALE GENOMIC DNA]</scope>
    <source>
        <strain evidence="17 18">DSMZ 700</strain>
    </source>
</reference>
<evidence type="ECO:0000256" key="6">
    <source>
        <dbReference type="ARBA" id="ARBA00022679"/>
    </source>
</evidence>
<dbReference type="NCBIfam" id="TIGR01821">
    <property type="entry name" value="5aminolev_synth"/>
    <property type="match status" value="1"/>
</dbReference>
<protein>
    <recommendedName>
        <fullName evidence="5 15">5-aminolevulinate synthase</fullName>
        <ecNumber evidence="5 15">2.3.1.37</ecNumber>
    </recommendedName>
    <alternativeName>
        <fullName evidence="10 15">5-aminolevulinic acid synthase</fullName>
    </alternativeName>
    <alternativeName>
        <fullName evidence="11 15">Delta-ALA synthase</fullName>
    </alternativeName>
    <alternativeName>
        <fullName evidence="12 15">Delta-aminolevulinate synthase</fullName>
    </alternativeName>
</protein>
<dbReference type="GO" id="GO:0006782">
    <property type="term" value="P:protoporphyrinogen IX biosynthetic process"/>
    <property type="evidence" value="ECO:0007669"/>
    <property type="project" value="UniProtKB-UniRule"/>
</dbReference>
<dbReference type="AlphaFoldDB" id="A0AAW9DN96"/>
<comment type="cofactor">
    <cofactor evidence="1 14">
        <name>pyridoxal 5'-phosphate</name>
        <dbReference type="ChEBI" id="CHEBI:597326"/>
    </cofactor>
</comment>
<evidence type="ECO:0000256" key="3">
    <source>
        <dbReference type="ARBA" id="ARBA00008392"/>
    </source>
</evidence>
<dbReference type="PANTHER" id="PTHR13693">
    <property type="entry name" value="CLASS II AMINOTRANSFERASE/8-AMINO-7-OXONONANOATE SYNTHASE"/>
    <property type="match status" value="1"/>
</dbReference>
<dbReference type="PROSITE" id="PS00599">
    <property type="entry name" value="AA_TRANSFER_CLASS_2"/>
    <property type="match status" value="1"/>
</dbReference>
<dbReference type="InterPro" id="IPR015421">
    <property type="entry name" value="PyrdxlP-dep_Trfase_major"/>
</dbReference>
<evidence type="ECO:0000256" key="14">
    <source>
        <dbReference type="RuleBase" id="RU003693"/>
    </source>
</evidence>
<sequence>MNRDHKFIAQCDKALAEIRAAGRYRRFVALEKLADRFPYYRVTMEGRTEDILVWSSNDYLAMGTDPEVIEASIEAARTMGAGAGGTRNIAGSSPIHVALEAELAALHGKDAALLFTSGYVSNQATLSAVLNSLPDWHVFSDAQNHNSMIVGIKGGKSSTVHVFGHNDLEDLERKLAAAPVDAPKMVAFESVYSMDGDIAPIGAICDLADKYNAITYLDEVHAVGMYGPHGAGVSERDGVAHRLTIIEGTLAKAYGCHGGYVAGDSSVIDYIRSTAAGFIFTTALPPPTVAAALASIRRLKVDQARRDTLFARAEMLKAKFDAAGLPRLASESHIVPLMIGNAARATEVSMRLIREFGMYATPINYPTVPAGTERLRFTPGPKHTEAMMDDLVTALKHILSGASAVAAA</sequence>
<feature type="domain" description="Aminotransferase class I/classII large" evidence="16">
    <location>
        <begin position="50"/>
        <end position="395"/>
    </location>
</feature>
<dbReference type="Pfam" id="PF00155">
    <property type="entry name" value="Aminotran_1_2"/>
    <property type="match status" value="1"/>
</dbReference>
<dbReference type="Gene3D" id="3.40.640.10">
    <property type="entry name" value="Type I PLP-dependent aspartate aminotransferase-like (Major domain)"/>
    <property type="match status" value="1"/>
</dbReference>
<dbReference type="Gene3D" id="3.90.1150.10">
    <property type="entry name" value="Aspartate Aminotransferase, domain 1"/>
    <property type="match status" value="1"/>
</dbReference>
<keyword evidence="6 15" id="KW-0808">Transferase</keyword>
<dbReference type="GO" id="GO:0003870">
    <property type="term" value="F:5-aminolevulinate synthase activity"/>
    <property type="evidence" value="ECO:0007669"/>
    <property type="project" value="UniProtKB-EC"/>
</dbReference>
<dbReference type="InterPro" id="IPR015424">
    <property type="entry name" value="PyrdxlP-dep_Trfase"/>
</dbReference>
<evidence type="ECO:0000256" key="8">
    <source>
        <dbReference type="ARBA" id="ARBA00023133"/>
    </source>
</evidence>
<comment type="subunit">
    <text evidence="4">Homodimer.</text>
</comment>
<evidence type="ECO:0000256" key="12">
    <source>
        <dbReference type="ARBA" id="ARBA00032773"/>
    </source>
</evidence>
<dbReference type="SUPFAM" id="SSF53383">
    <property type="entry name" value="PLP-dependent transferases"/>
    <property type="match status" value="1"/>
</dbReference>
<evidence type="ECO:0000259" key="16">
    <source>
        <dbReference type="Pfam" id="PF00155"/>
    </source>
</evidence>
<evidence type="ECO:0000256" key="9">
    <source>
        <dbReference type="ARBA" id="ARBA00023315"/>
    </source>
</evidence>
<comment type="caution">
    <text evidence="17">The sequence shown here is derived from an EMBL/GenBank/DDBJ whole genome shotgun (WGS) entry which is preliminary data.</text>
</comment>
<comment type="catalytic activity">
    <reaction evidence="13 15">
        <text>succinyl-CoA + glycine + H(+) = 5-aminolevulinate + CO2 + CoA</text>
        <dbReference type="Rhea" id="RHEA:12921"/>
        <dbReference type="ChEBI" id="CHEBI:15378"/>
        <dbReference type="ChEBI" id="CHEBI:16526"/>
        <dbReference type="ChEBI" id="CHEBI:57287"/>
        <dbReference type="ChEBI" id="CHEBI:57292"/>
        <dbReference type="ChEBI" id="CHEBI:57305"/>
        <dbReference type="ChEBI" id="CHEBI:356416"/>
        <dbReference type="EC" id="2.3.1.37"/>
    </reaction>
</comment>
<evidence type="ECO:0000256" key="13">
    <source>
        <dbReference type="ARBA" id="ARBA00047654"/>
    </source>
</evidence>
<gene>
    <name evidence="17" type="primary">hemA</name>
    <name evidence="17" type="ORF">SIL87_07695</name>
</gene>
<keyword evidence="9 15" id="KW-0012">Acyltransferase</keyword>
<comment type="similarity">
    <text evidence="3 14">Belongs to the class-II pyridoxal-phosphate-dependent aminotransferase family.</text>
</comment>
<accession>A0AAW9DN96</accession>
<evidence type="ECO:0000256" key="4">
    <source>
        <dbReference type="ARBA" id="ARBA00011738"/>
    </source>
</evidence>
<evidence type="ECO:0000256" key="5">
    <source>
        <dbReference type="ARBA" id="ARBA00013257"/>
    </source>
</evidence>
<comment type="pathway">
    <text evidence="2 15">Porphyrin-containing compound metabolism; protoporphyrin-IX biosynthesis; 5-aminolevulinate from glycine: step 1/1.</text>
</comment>
<organism evidence="17 18">
    <name type="scientific">Acidiphilium acidophilum</name>
    <name type="common">Thiobacillus acidophilus</name>
    <dbReference type="NCBI Taxonomy" id="76588"/>
    <lineage>
        <taxon>Bacteria</taxon>
        <taxon>Pseudomonadati</taxon>
        <taxon>Pseudomonadota</taxon>
        <taxon>Alphaproteobacteria</taxon>
        <taxon>Acetobacterales</taxon>
        <taxon>Acidocellaceae</taxon>
        <taxon>Acidiphilium</taxon>
    </lineage>
</organism>
<keyword evidence="18" id="KW-1185">Reference proteome</keyword>
<evidence type="ECO:0000256" key="11">
    <source>
        <dbReference type="ARBA" id="ARBA00031945"/>
    </source>
</evidence>
<evidence type="ECO:0000256" key="7">
    <source>
        <dbReference type="ARBA" id="ARBA00022898"/>
    </source>
</evidence>